<reference evidence="1" key="2">
    <citation type="journal article" date="2024" name="Plant">
        <title>Genomic evolution and insights into agronomic trait innovations of Sesamum species.</title>
        <authorList>
            <person name="Miao H."/>
            <person name="Wang L."/>
            <person name="Qu L."/>
            <person name="Liu H."/>
            <person name="Sun Y."/>
            <person name="Le M."/>
            <person name="Wang Q."/>
            <person name="Wei S."/>
            <person name="Zheng Y."/>
            <person name="Lin W."/>
            <person name="Duan Y."/>
            <person name="Cao H."/>
            <person name="Xiong S."/>
            <person name="Wang X."/>
            <person name="Wei L."/>
            <person name="Li C."/>
            <person name="Ma Q."/>
            <person name="Ju M."/>
            <person name="Zhao R."/>
            <person name="Li G."/>
            <person name="Mu C."/>
            <person name="Tian Q."/>
            <person name="Mei H."/>
            <person name="Zhang T."/>
            <person name="Gao T."/>
            <person name="Zhang H."/>
        </authorList>
    </citation>
    <scope>NUCLEOTIDE SEQUENCE</scope>
    <source>
        <strain evidence="1">G02</strain>
    </source>
</reference>
<dbReference type="AlphaFoldDB" id="A0AAW2T751"/>
<evidence type="ECO:0008006" key="2">
    <source>
        <dbReference type="Google" id="ProtNLM"/>
    </source>
</evidence>
<organism evidence="1">
    <name type="scientific">Sesamum radiatum</name>
    <name type="common">Black benniseed</name>
    <dbReference type="NCBI Taxonomy" id="300843"/>
    <lineage>
        <taxon>Eukaryota</taxon>
        <taxon>Viridiplantae</taxon>
        <taxon>Streptophyta</taxon>
        <taxon>Embryophyta</taxon>
        <taxon>Tracheophyta</taxon>
        <taxon>Spermatophyta</taxon>
        <taxon>Magnoliopsida</taxon>
        <taxon>eudicotyledons</taxon>
        <taxon>Gunneridae</taxon>
        <taxon>Pentapetalae</taxon>
        <taxon>asterids</taxon>
        <taxon>lamiids</taxon>
        <taxon>Lamiales</taxon>
        <taxon>Pedaliaceae</taxon>
        <taxon>Sesamum</taxon>
    </lineage>
</organism>
<proteinExistence type="predicted"/>
<protein>
    <recommendedName>
        <fullName evidence="2">Retrotransposon gag domain-containing protein</fullName>
    </recommendedName>
</protein>
<evidence type="ECO:0000313" key="1">
    <source>
        <dbReference type="EMBL" id="KAL0400347.1"/>
    </source>
</evidence>
<gene>
    <name evidence="1" type="ORF">Sradi_2378000</name>
</gene>
<reference evidence="1" key="1">
    <citation type="submission" date="2020-06" db="EMBL/GenBank/DDBJ databases">
        <authorList>
            <person name="Li T."/>
            <person name="Hu X."/>
            <person name="Zhang T."/>
            <person name="Song X."/>
            <person name="Zhang H."/>
            <person name="Dai N."/>
            <person name="Sheng W."/>
            <person name="Hou X."/>
            <person name="Wei L."/>
        </authorList>
    </citation>
    <scope>NUCLEOTIDE SEQUENCE</scope>
    <source>
        <strain evidence="1">G02</strain>
        <tissue evidence="1">Leaf</tissue>
    </source>
</reference>
<name>A0AAW2T751_SESRA</name>
<accession>A0AAW2T751</accession>
<comment type="caution">
    <text evidence="1">The sequence shown here is derived from an EMBL/GenBank/DDBJ whole genome shotgun (WGS) entry which is preliminary data.</text>
</comment>
<dbReference type="EMBL" id="JACGWJ010000009">
    <property type="protein sequence ID" value="KAL0400347.1"/>
    <property type="molecule type" value="Genomic_DNA"/>
</dbReference>
<sequence>MPPKQALEDAIAALSARLDKVSASWEQRHDSLAAVLSDIQLHLTSRPPLPSPVSATGPSMFPPLPASPLFSLHPAPFPQLKPPKLLFQPFDGFAPFDWLFQAEQYFSFYQIPSAQWLSMISFYMKGDALNWFKWMYANHQLSLWRLLVVCWNFVLGPRPSPTTRLLCSSFVNGVSSPNIKLSLNGFVIGSSVYSRRRS</sequence>